<evidence type="ECO:0000313" key="1">
    <source>
        <dbReference type="EMBL" id="KAF2010509.1"/>
    </source>
</evidence>
<dbReference type="Proteomes" id="UP000799778">
    <property type="component" value="Unassembled WGS sequence"/>
</dbReference>
<dbReference type="EMBL" id="ML978076">
    <property type="protein sequence ID" value="KAF2010509.1"/>
    <property type="molecule type" value="Genomic_DNA"/>
</dbReference>
<name>A0A6A5XC73_9PLEO</name>
<accession>A0A6A5XC73</accession>
<proteinExistence type="predicted"/>
<sequence>MPAPNIEAQVNSSTGAISTHEEHVDAERLVEDLRSIKRVLTRIAMDLLQKREPSTRPPYALLNEELFQQIRAACRFDLQRKFLRLRQIADGLNQGIVPNKWKLKLDYLIAVAKQKQPDLDPVHGCIQLFEKDLEGIETTVSKVRKELRESRRVCPS</sequence>
<dbReference type="RefSeq" id="XP_033378848.1">
    <property type="nucleotide sequence ID" value="XM_033526192.1"/>
</dbReference>
<keyword evidence="2" id="KW-1185">Reference proteome</keyword>
<dbReference type="AlphaFoldDB" id="A0A6A5XC73"/>
<gene>
    <name evidence="1" type="ORF">BU24DRAFT_414089</name>
</gene>
<organism evidence="1 2">
    <name type="scientific">Aaosphaeria arxii CBS 175.79</name>
    <dbReference type="NCBI Taxonomy" id="1450172"/>
    <lineage>
        <taxon>Eukaryota</taxon>
        <taxon>Fungi</taxon>
        <taxon>Dikarya</taxon>
        <taxon>Ascomycota</taxon>
        <taxon>Pezizomycotina</taxon>
        <taxon>Dothideomycetes</taxon>
        <taxon>Pleosporomycetidae</taxon>
        <taxon>Pleosporales</taxon>
        <taxon>Pleosporales incertae sedis</taxon>
        <taxon>Aaosphaeria</taxon>
    </lineage>
</organism>
<dbReference type="GeneID" id="54283589"/>
<reference evidence="1" key="1">
    <citation type="journal article" date="2020" name="Stud. Mycol.">
        <title>101 Dothideomycetes genomes: a test case for predicting lifestyles and emergence of pathogens.</title>
        <authorList>
            <person name="Haridas S."/>
            <person name="Albert R."/>
            <person name="Binder M."/>
            <person name="Bloem J."/>
            <person name="Labutti K."/>
            <person name="Salamov A."/>
            <person name="Andreopoulos B."/>
            <person name="Baker S."/>
            <person name="Barry K."/>
            <person name="Bills G."/>
            <person name="Bluhm B."/>
            <person name="Cannon C."/>
            <person name="Castanera R."/>
            <person name="Culley D."/>
            <person name="Daum C."/>
            <person name="Ezra D."/>
            <person name="Gonzalez J."/>
            <person name="Henrissat B."/>
            <person name="Kuo A."/>
            <person name="Liang C."/>
            <person name="Lipzen A."/>
            <person name="Lutzoni F."/>
            <person name="Magnuson J."/>
            <person name="Mondo S."/>
            <person name="Nolan M."/>
            <person name="Ohm R."/>
            <person name="Pangilinan J."/>
            <person name="Park H.-J."/>
            <person name="Ramirez L."/>
            <person name="Alfaro M."/>
            <person name="Sun H."/>
            <person name="Tritt A."/>
            <person name="Yoshinaga Y."/>
            <person name="Zwiers L.-H."/>
            <person name="Turgeon B."/>
            <person name="Goodwin S."/>
            <person name="Spatafora J."/>
            <person name="Crous P."/>
            <person name="Grigoriev I."/>
        </authorList>
    </citation>
    <scope>NUCLEOTIDE SEQUENCE</scope>
    <source>
        <strain evidence="1">CBS 175.79</strain>
    </source>
</reference>
<evidence type="ECO:0000313" key="2">
    <source>
        <dbReference type="Proteomes" id="UP000799778"/>
    </source>
</evidence>
<protein>
    <submittedName>
        <fullName evidence="1">Uncharacterized protein</fullName>
    </submittedName>
</protein>